<keyword evidence="3 7" id="KW-0812">Transmembrane</keyword>
<comment type="caution">
    <text evidence="8">The sequence shown here is derived from an EMBL/GenBank/DDBJ whole genome shotgun (WGS) entry which is preliminary data.</text>
</comment>
<evidence type="ECO:0008006" key="10">
    <source>
        <dbReference type="Google" id="ProtNLM"/>
    </source>
</evidence>
<organism evidence="8 9">
    <name type="scientific">Amblyomma americanum</name>
    <name type="common">Lone star tick</name>
    <dbReference type="NCBI Taxonomy" id="6943"/>
    <lineage>
        <taxon>Eukaryota</taxon>
        <taxon>Metazoa</taxon>
        <taxon>Ecdysozoa</taxon>
        <taxon>Arthropoda</taxon>
        <taxon>Chelicerata</taxon>
        <taxon>Arachnida</taxon>
        <taxon>Acari</taxon>
        <taxon>Parasitiformes</taxon>
        <taxon>Ixodida</taxon>
        <taxon>Ixodoidea</taxon>
        <taxon>Ixodidae</taxon>
        <taxon>Amblyomminae</taxon>
        <taxon>Amblyomma</taxon>
    </lineage>
</organism>
<evidence type="ECO:0000256" key="4">
    <source>
        <dbReference type="ARBA" id="ARBA00022989"/>
    </source>
</evidence>
<feature type="transmembrane region" description="Helical" evidence="7">
    <location>
        <begin position="13"/>
        <end position="34"/>
    </location>
</feature>
<dbReference type="GO" id="GO:0050909">
    <property type="term" value="P:sensory perception of taste"/>
    <property type="evidence" value="ECO:0007669"/>
    <property type="project" value="InterPro"/>
</dbReference>
<keyword evidence="2" id="KW-1003">Cell membrane</keyword>
<evidence type="ECO:0000256" key="5">
    <source>
        <dbReference type="ARBA" id="ARBA00023136"/>
    </source>
</evidence>
<dbReference type="Proteomes" id="UP001321473">
    <property type="component" value="Unassembled WGS sequence"/>
</dbReference>
<evidence type="ECO:0000256" key="3">
    <source>
        <dbReference type="ARBA" id="ARBA00022692"/>
    </source>
</evidence>
<dbReference type="GO" id="GO:0051606">
    <property type="term" value="P:detection of stimulus"/>
    <property type="evidence" value="ECO:0007669"/>
    <property type="project" value="UniProtKB-ARBA"/>
</dbReference>
<feature type="transmembrane region" description="Helical" evidence="7">
    <location>
        <begin position="101"/>
        <end position="120"/>
    </location>
</feature>
<dbReference type="EMBL" id="JARKHS020006264">
    <property type="protein sequence ID" value="KAK8782814.1"/>
    <property type="molecule type" value="Genomic_DNA"/>
</dbReference>
<evidence type="ECO:0000256" key="2">
    <source>
        <dbReference type="ARBA" id="ARBA00022475"/>
    </source>
</evidence>
<comment type="subcellular location">
    <subcellularLocation>
        <location evidence="1">Cell membrane</location>
        <topology evidence="1">Multi-pass membrane protein</topology>
    </subcellularLocation>
</comment>
<keyword evidence="9" id="KW-1185">Reference proteome</keyword>
<evidence type="ECO:0000256" key="7">
    <source>
        <dbReference type="SAM" id="Phobius"/>
    </source>
</evidence>
<feature type="transmembrane region" description="Helical" evidence="7">
    <location>
        <begin position="180"/>
        <end position="204"/>
    </location>
</feature>
<dbReference type="GO" id="GO:0005886">
    <property type="term" value="C:plasma membrane"/>
    <property type="evidence" value="ECO:0007669"/>
    <property type="project" value="UniProtKB-SubCell"/>
</dbReference>
<dbReference type="Pfam" id="PF08395">
    <property type="entry name" value="7tm_7"/>
    <property type="match status" value="1"/>
</dbReference>
<dbReference type="GO" id="GO:0038023">
    <property type="term" value="F:signaling receptor activity"/>
    <property type="evidence" value="ECO:0007669"/>
    <property type="project" value="UniProtKB-ARBA"/>
</dbReference>
<keyword evidence="6" id="KW-0675">Receptor</keyword>
<dbReference type="InterPro" id="IPR013604">
    <property type="entry name" value="7TM_chemorcpt"/>
</dbReference>
<dbReference type="AlphaFoldDB" id="A0AAQ4F6P0"/>
<keyword evidence="5 7" id="KW-0472">Membrane</keyword>
<dbReference type="PANTHER" id="PTHR21421:SF29">
    <property type="entry name" value="GUSTATORY RECEPTOR 5A FOR TREHALOSE-RELATED"/>
    <property type="match status" value="1"/>
</dbReference>
<proteinExistence type="predicted"/>
<gene>
    <name evidence="8" type="ORF">V5799_015843</name>
</gene>
<reference evidence="8 9" key="1">
    <citation type="journal article" date="2023" name="Arcadia Sci">
        <title>De novo assembly of a long-read Amblyomma americanum tick genome.</title>
        <authorList>
            <person name="Chou S."/>
            <person name="Poskanzer K.E."/>
            <person name="Rollins M."/>
            <person name="Thuy-Boun P.S."/>
        </authorList>
    </citation>
    <scope>NUCLEOTIDE SEQUENCE [LARGE SCALE GENOMIC DNA]</scope>
    <source>
        <strain evidence="8">F_SG_1</strain>
        <tissue evidence="8">Salivary glands</tissue>
    </source>
</reference>
<evidence type="ECO:0000256" key="1">
    <source>
        <dbReference type="ARBA" id="ARBA00004651"/>
    </source>
</evidence>
<evidence type="ECO:0000313" key="9">
    <source>
        <dbReference type="Proteomes" id="UP001321473"/>
    </source>
</evidence>
<keyword evidence="4 7" id="KW-1133">Transmembrane helix</keyword>
<feature type="transmembrane region" description="Helical" evidence="7">
    <location>
        <begin position="64"/>
        <end position="81"/>
    </location>
</feature>
<evidence type="ECO:0000256" key="6">
    <source>
        <dbReference type="ARBA" id="ARBA00023170"/>
    </source>
</evidence>
<evidence type="ECO:0000313" key="8">
    <source>
        <dbReference type="EMBL" id="KAK8782814.1"/>
    </source>
</evidence>
<accession>A0AAQ4F6P0</accession>
<protein>
    <recommendedName>
        <fullName evidence="10">Gustatory receptor</fullName>
    </recommendedName>
</protein>
<name>A0AAQ4F6P0_AMBAM</name>
<sequence>MDFFEKLYISLHLIMRVKILTNFLFFIAGTRTFVEALRALKRLERSIGFTYQDKRGHFWFRRHLRGILFVTVLTVCAWQRGVTVTDVTRDLPPTMTLLLKVLSMVFSLYYGFITAMAAIIEKYFCVVLAHYVKFLVARTKGQLLKLPAFVHHTEDVANAVDRLRANYHDVTMIVRDVDNWLRYAVVINFLCSALIGCVVAYAAFDSQASREKFSLTALYAALTFMVMVDASLSTGDLKTEARNLKELLESASLLRLPPRLSCQVELFNMTIDEKQLCFTGSGFFTVDRPMLTSYVALVMTYSLLLIQTGRKSEAPEC</sequence>
<dbReference type="PANTHER" id="PTHR21421">
    <property type="entry name" value="GUSTATORY RECEPTOR"/>
    <property type="match status" value="1"/>
</dbReference>
<feature type="transmembrane region" description="Helical" evidence="7">
    <location>
        <begin position="216"/>
        <end position="235"/>
    </location>
</feature>